<evidence type="ECO:0000313" key="11">
    <source>
        <dbReference type="Proteomes" id="UP000028725"/>
    </source>
</evidence>
<dbReference type="InterPro" id="IPR037066">
    <property type="entry name" value="Plug_dom_sf"/>
</dbReference>
<dbReference type="Gene3D" id="2.170.130.10">
    <property type="entry name" value="TonB-dependent receptor, plug domain"/>
    <property type="match status" value="1"/>
</dbReference>
<gene>
    <name evidence="10" type="ORF">DB31_9027</name>
</gene>
<evidence type="ECO:0000256" key="1">
    <source>
        <dbReference type="ARBA" id="ARBA00004571"/>
    </source>
</evidence>
<dbReference type="InterPro" id="IPR057601">
    <property type="entry name" value="Oar-like_b-barrel"/>
</dbReference>
<reference evidence="10 11" key="1">
    <citation type="submission" date="2014-04" db="EMBL/GenBank/DDBJ databases">
        <title>Genome assembly of Hyalangium minutum DSM 14724.</title>
        <authorList>
            <person name="Sharma G."/>
            <person name="Subramanian S."/>
        </authorList>
    </citation>
    <scope>NUCLEOTIDE SEQUENCE [LARGE SCALE GENOMIC DNA]</scope>
    <source>
        <strain evidence="10 11">DSM 14724</strain>
    </source>
</reference>
<dbReference type="GO" id="GO:0015344">
    <property type="term" value="F:siderophore uptake transmembrane transporter activity"/>
    <property type="evidence" value="ECO:0007669"/>
    <property type="project" value="TreeGrafter"/>
</dbReference>
<keyword evidence="11" id="KW-1185">Reference proteome</keyword>
<dbReference type="InterPro" id="IPR039426">
    <property type="entry name" value="TonB-dep_rcpt-like"/>
</dbReference>
<dbReference type="InterPro" id="IPR008969">
    <property type="entry name" value="CarboxyPept-like_regulatory"/>
</dbReference>
<evidence type="ECO:0000256" key="7">
    <source>
        <dbReference type="PROSITE-ProRule" id="PRU01360"/>
    </source>
</evidence>
<evidence type="ECO:0000256" key="4">
    <source>
        <dbReference type="ARBA" id="ARBA00022692"/>
    </source>
</evidence>
<dbReference type="PATRIC" id="fig|394096.3.peg.5055"/>
<keyword evidence="4 7" id="KW-0812">Transmembrane</keyword>
<dbReference type="EMBL" id="JMCB01000009">
    <property type="protein sequence ID" value="KFE66813.1"/>
    <property type="molecule type" value="Genomic_DNA"/>
</dbReference>
<evidence type="ECO:0000256" key="2">
    <source>
        <dbReference type="ARBA" id="ARBA00022448"/>
    </source>
</evidence>
<dbReference type="GO" id="GO:0044718">
    <property type="term" value="P:siderophore transmembrane transport"/>
    <property type="evidence" value="ECO:0007669"/>
    <property type="project" value="TreeGrafter"/>
</dbReference>
<sequence length="1024" mass="110955">MASSQALAQGTSVLLGNVTDTVTKRPVADVVVTATSPKLQGEQAVVTDEDGNYRIPQLPPGVYTLRFEKEAFKPYSRENIALRLDYSVRVNVELIPESALTEEIQVVAQAPTVDIGSTSSGVNVSESFVRNIAVVAPTGKGAASRSFESLAELAPGANADTYGVSVSGATSPENQYIVDGISVNDPGFGINGTPLSVEFIGEVNVISGGYLPEYGRSTGGVVNAVTKSGSNEFHGSVFGNFSPGGLSGSPTEIRQEAGTISGRSSLWNLGDVGAELGGPILKDKLWFYVGVAPSFTRYQLERNLNALVLGENGELAQDERGFTQTRPIEGTQKFYFADQKTFQYIGKLTYLLNADHNVAVTVTGSPSSSGGSGKFSISERTGAPEVDRISGEYGAIATQRSNSSLDTSLKWSSSFLEKRLLFNATVGWHHQKLSVRASDGTQGGTMEGLAGISNVTWQRTTPSQHSITEFESLQDPSVCDSPNPAISTLCPVLSYLTGGPGRLDDATLDRYQAKAVGTYLVNAAGQHVFKAGIDLEQMVYDHTRSVTGRTVLIESDEGDYFYDYRQYGYLVAPDQVMIQDSQSPLSKSNAAGAFVQDSWTMLDNTATLNLGLRYDTQQLVGGGKTALVLPYQWSPRLGLIVDPTRTGRMKIFGSYARYYESVPLDMVDRSFPGEPGVRSSKDATKCDPRDPEQQRGICQSDEVRLRDQDPLDANALWSTVGAGATIVDPAIKPQSTDEFTVGGEYEVIANARVGLSYTRRTLNIAIEDMSRDDGATYFIGNPGYGFAKDFVKPKRNYDGMTLFFQKNFSNLWLAQVSYTWSRLYGNYEGLFRSDTGQLDPNINSDFDLVSLLPNRSGLLPADRTHQLKAFGAREFVLRPGLSLNLGLSYRGSSGTPLSYLGAHVDYGAGQAYILPRGTAGRLPWVNRFDSRLAVNYQLAKDITASVSLDVFNVFNFQTATAYDQNYTYSPVLPIVGGTRADLPGKVLDAETEEPIPDEAINKNFGKPTAYQAPRSFRFGARVSF</sequence>
<dbReference type="AlphaFoldDB" id="A0A085WGK0"/>
<dbReference type="Pfam" id="PF25183">
    <property type="entry name" value="OMP_b-brl_4"/>
    <property type="match status" value="2"/>
</dbReference>
<dbReference type="PANTHER" id="PTHR30069:SF46">
    <property type="entry name" value="OAR PROTEIN"/>
    <property type="match status" value="1"/>
</dbReference>
<name>A0A085WGK0_9BACT</name>
<keyword evidence="6 7" id="KW-0998">Cell outer membrane</keyword>
<evidence type="ECO:0000256" key="8">
    <source>
        <dbReference type="SAM" id="MobiDB-lite"/>
    </source>
</evidence>
<dbReference type="Proteomes" id="UP000028725">
    <property type="component" value="Unassembled WGS sequence"/>
</dbReference>
<dbReference type="Pfam" id="PF13620">
    <property type="entry name" value="CarboxypepD_reg"/>
    <property type="match status" value="1"/>
</dbReference>
<proteinExistence type="inferred from homology"/>
<dbReference type="STRING" id="394096.DB31_9027"/>
<feature type="domain" description="TonB-dependent transporter Oar-like beta-barrel" evidence="9">
    <location>
        <begin position="225"/>
        <end position="291"/>
    </location>
</feature>
<dbReference type="SUPFAM" id="SSF49464">
    <property type="entry name" value="Carboxypeptidase regulatory domain-like"/>
    <property type="match status" value="1"/>
</dbReference>
<feature type="region of interest" description="Disordered" evidence="8">
    <location>
        <begin position="670"/>
        <end position="698"/>
    </location>
</feature>
<dbReference type="SUPFAM" id="SSF56935">
    <property type="entry name" value="Porins"/>
    <property type="match status" value="1"/>
</dbReference>
<organism evidence="10 11">
    <name type="scientific">Hyalangium minutum</name>
    <dbReference type="NCBI Taxonomy" id="394096"/>
    <lineage>
        <taxon>Bacteria</taxon>
        <taxon>Pseudomonadati</taxon>
        <taxon>Myxococcota</taxon>
        <taxon>Myxococcia</taxon>
        <taxon>Myxococcales</taxon>
        <taxon>Cystobacterineae</taxon>
        <taxon>Archangiaceae</taxon>
        <taxon>Hyalangium</taxon>
    </lineage>
</organism>
<feature type="domain" description="TonB-dependent transporter Oar-like beta-barrel" evidence="9">
    <location>
        <begin position="632"/>
        <end position="841"/>
    </location>
</feature>
<keyword evidence="5 7" id="KW-0472">Membrane</keyword>
<dbReference type="Gene3D" id="2.60.40.1120">
    <property type="entry name" value="Carboxypeptidase-like, regulatory domain"/>
    <property type="match status" value="1"/>
</dbReference>
<evidence type="ECO:0000256" key="3">
    <source>
        <dbReference type="ARBA" id="ARBA00022452"/>
    </source>
</evidence>
<evidence type="ECO:0000259" key="9">
    <source>
        <dbReference type="Pfam" id="PF25183"/>
    </source>
</evidence>
<evidence type="ECO:0000313" key="10">
    <source>
        <dbReference type="EMBL" id="KFE66813.1"/>
    </source>
</evidence>
<protein>
    <submittedName>
        <fullName evidence="10">TonB-dependent receptor</fullName>
    </submittedName>
</protein>
<dbReference type="GO" id="GO:0009279">
    <property type="term" value="C:cell outer membrane"/>
    <property type="evidence" value="ECO:0007669"/>
    <property type="project" value="UniProtKB-SubCell"/>
</dbReference>
<keyword evidence="3 7" id="KW-1134">Transmembrane beta strand</keyword>
<dbReference type="Gene3D" id="2.40.170.20">
    <property type="entry name" value="TonB-dependent receptor, beta-barrel domain"/>
    <property type="match status" value="1"/>
</dbReference>
<accession>A0A085WGK0</accession>
<dbReference type="PROSITE" id="PS52016">
    <property type="entry name" value="TONB_DEPENDENT_REC_3"/>
    <property type="match status" value="1"/>
</dbReference>
<evidence type="ECO:0000256" key="6">
    <source>
        <dbReference type="ARBA" id="ARBA00023237"/>
    </source>
</evidence>
<comment type="similarity">
    <text evidence="7">Belongs to the TonB-dependent receptor family.</text>
</comment>
<comment type="caution">
    <text evidence="10">The sequence shown here is derived from an EMBL/GenBank/DDBJ whole genome shotgun (WGS) entry which is preliminary data.</text>
</comment>
<evidence type="ECO:0000256" key="5">
    <source>
        <dbReference type="ARBA" id="ARBA00023136"/>
    </source>
</evidence>
<keyword evidence="10" id="KW-0675">Receptor</keyword>
<feature type="compositionally biased region" description="Basic and acidic residues" evidence="8">
    <location>
        <begin position="679"/>
        <end position="693"/>
    </location>
</feature>
<keyword evidence="2 7" id="KW-0813">Transport</keyword>
<dbReference type="InterPro" id="IPR036942">
    <property type="entry name" value="Beta-barrel_TonB_sf"/>
</dbReference>
<comment type="subcellular location">
    <subcellularLocation>
        <location evidence="1 7">Cell outer membrane</location>
        <topology evidence="1 7">Multi-pass membrane protein</topology>
    </subcellularLocation>
</comment>
<dbReference type="PANTHER" id="PTHR30069">
    <property type="entry name" value="TONB-DEPENDENT OUTER MEMBRANE RECEPTOR"/>
    <property type="match status" value="1"/>
</dbReference>